<accession>A0A0L6U502</accession>
<dbReference type="Pfam" id="PF02310">
    <property type="entry name" value="B12-binding"/>
    <property type="match status" value="1"/>
</dbReference>
<dbReference type="Pfam" id="PF02607">
    <property type="entry name" value="B12-binding_2"/>
    <property type="match status" value="1"/>
</dbReference>
<dbReference type="PROSITE" id="PS51337">
    <property type="entry name" value="B12_BINDING_NTER"/>
    <property type="match status" value="1"/>
</dbReference>
<dbReference type="SUPFAM" id="SSF52242">
    <property type="entry name" value="Cobalamin (vitamin B12)-binding domain"/>
    <property type="match status" value="1"/>
</dbReference>
<evidence type="ECO:0008006" key="7">
    <source>
        <dbReference type="Google" id="ProtNLM"/>
    </source>
</evidence>
<evidence type="ECO:0000313" key="5">
    <source>
        <dbReference type="EMBL" id="KNZ43611.1"/>
    </source>
</evidence>
<dbReference type="InterPro" id="IPR050554">
    <property type="entry name" value="Met_Synthase/Corrinoid"/>
</dbReference>
<keyword evidence="1" id="KW-0479">Metal-binding</keyword>
<dbReference type="PROSITE" id="PS51332">
    <property type="entry name" value="B12_BINDING"/>
    <property type="match status" value="1"/>
</dbReference>
<evidence type="ECO:0000259" key="4">
    <source>
        <dbReference type="PROSITE" id="PS51337"/>
    </source>
</evidence>
<feature type="domain" description="B12-binding N-terminal" evidence="4">
    <location>
        <begin position="1"/>
        <end position="88"/>
    </location>
</feature>
<dbReference type="RefSeq" id="WP_050738333.1">
    <property type="nucleotide sequence ID" value="NZ_LGYO01000001.1"/>
</dbReference>
<feature type="domain" description="B12-binding" evidence="3">
    <location>
        <begin position="90"/>
        <end position="211"/>
    </location>
</feature>
<dbReference type="GO" id="GO:0046653">
    <property type="term" value="P:tetrahydrofolate metabolic process"/>
    <property type="evidence" value="ECO:0007669"/>
    <property type="project" value="TreeGrafter"/>
</dbReference>
<dbReference type="InterPro" id="IPR036724">
    <property type="entry name" value="Cobalamin-bd_sf"/>
</dbReference>
<dbReference type="SMART" id="SM01018">
    <property type="entry name" value="B12-binding_2"/>
    <property type="match status" value="1"/>
</dbReference>
<evidence type="ECO:0000259" key="3">
    <source>
        <dbReference type="PROSITE" id="PS51332"/>
    </source>
</evidence>
<dbReference type="PANTHER" id="PTHR45833:SF1">
    <property type="entry name" value="METHIONINE SYNTHASE"/>
    <property type="match status" value="1"/>
</dbReference>
<dbReference type="SUPFAM" id="SSF47644">
    <property type="entry name" value="Methionine synthase domain"/>
    <property type="match status" value="1"/>
</dbReference>
<dbReference type="EMBL" id="LGYO01000001">
    <property type="protein sequence ID" value="KNZ43611.1"/>
    <property type="molecule type" value="Genomic_DNA"/>
</dbReference>
<dbReference type="GO" id="GO:0008705">
    <property type="term" value="F:methionine synthase activity"/>
    <property type="evidence" value="ECO:0007669"/>
    <property type="project" value="TreeGrafter"/>
</dbReference>
<comment type="caution">
    <text evidence="5">The sequence shown here is derived from an EMBL/GenBank/DDBJ whole genome shotgun (WGS) entry which is preliminary data.</text>
</comment>
<gene>
    <name evidence="5" type="ORF">AKG39_00160</name>
</gene>
<protein>
    <recommendedName>
        <fullName evidence="7">Cobalamin-binding protein</fullName>
    </recommendedName>
</protein>
<dbReference type="GO" id="GO:0031419">
    <property type="term" value="F:cobalamin binding"/>
    <property type="evidence" value="ECO:0007669"/>
    <property type="project" value="InterPro"/>
</dbReference>
<dbReference type="GO" id="GO:0046872">
    <property type="term" value="F:metal ion binding"/>
    <property type="evidence" value="ECO:0007669"/>
    <property type="project" value="UniProtKB-KW"/>
</dbReference>
<dbReference type="STRING" id="52689.AKG39_00160"/>
<name>A0A0L6U502_9FIRM</name>
<evidence type="ECO:0000313" key="6">
    <source>
        <dbReference type="Proteomes" id="UP000036873"/>
    </source>
</evidence>
<keyword evidence="2" id="KW-0170">Cobalt</keyword>
<dbReference type="Proteomes" id="UP000036873">
    <property type="component" value="Unassembled WGS sequence"/>
</dbReference>
<keyword evidence="6" id="KW-1185">Reference proteome</keyword>
<dbReference type="Gene3D" id="1.10.1240.10">
    <property type="entry name" value="Methionine synthase domain"/>
    <property type="match status" value="1"/>
</dbReference>
<dbReference type="InterPro" id="IPR006158">
    <property type="entry name" value="Cobalamin-bd"/>
</dbReference>
<dbReference type="AlphaFoldDB" id="A0A0L6U502"/>
<dbReference type="Gene3D" id="3.40.50.280">
    <property type="entry name" value="Cobalamin-binding domain"/>
    <property type="match status" value="1"/>
</dbReference>
<dbReference type="GO" id="GO:0050667">
    <property type="term" value="P:homocysteine metabolic process"/>
    <property type="evidence" value="ECO:0007669"/>
    <property type="project" value="TreeGrafter"/>
</dbReference>
<dbReference type="OrthoDB" id="9803687at2"/>
<evidence type="ECO:0000256" key="2">
    <source>
        <dbReference type="ARBA" id="ARBA00023285"/>
    </source>
</evidence>
<dbReference type="GO" id="GO:0005829">
    <property type="term" value="C:cytosol"/>
    <property type="evidence" value="ECO:0007669"/>
    <property type="project" value="TreeGrafter"/>
</dbReference>
<sequence>MLPTKKIFQKIIEGDEVCTVELCRECLSNGYDAMEILEKSMIPAMDQCGVLLTNRKSFIPQVLMSTRAMQAGIEVLKPYLSQQENKLMISETVIIGTVMGDVHTIGKNLVSIMLESVGTTVIDLGANISGKEFIDAITKYQARFVMMSAMLTSAMVSMRKIVKEIKDHEFGWDVVIIIGGVMVTLAFAKEIGVEYAENAIIGMEKILKIHD</sequence>
<evidence type="ECO:0000256" key="1">
    <source>
        <dbReference type="ARBA" id="ARBA00022723"/>
    </source>
</evidence>
<dbReference type="PANTHER" id="PTHR45833">
    <property type="entry name" value="METHIONINE SYNTHASE"/>
    <property type="match status" value="1"/>
</dbReference>
<reference evidence="6" key="1">
    <citation type="submission" date="2015-07" db="EMBL/GenBank/DDBJ databases">
        <title>Draft genome sequence of Acetobacterium bakii DSM 8293, a potential psychrophilic chemical producer through syngas fermentation.</title>
        <authorList>
            <person name="Song Y."/>
            <person name="Hwang S."/>
            <person name="Cho B.-K."/>
        </authorList>
    </citation>
    <scope>NUCLEOTIDE SEQUENCE [LARGE SCALE GENOMIC DNA]</scope>
    <source>
        <strain evidence="6">DSM 8239</strain>
    </source>
</reference>
<dbReference type="InterPro" id="IPR036594">
    <property type="entry name" value="Meth_synthase_dom"/>
</dbReference>
<organism evidence="5 6">
    <name type="scientific">Acetobacterium bakii</name>
    <dbReference type="NCBI Taxonomy" id="52689"/>
    <lineage>
        <taxon>Bacteria</taxon>
        <taxon>Bacillati</taxon>
        <taxon>Bacillota</taxon>
        <taxon>Clostridia</taxon>
        <taxon>Eubacteriales</taxon>
        <taxon>Eubacteriaceae</taxon>
        <taxon>Acetobacterium</taxon>
    </lineage>
</organism>
<proteinExistence type="predicted"/>
<dbReference type="InterPro" id="IPR003759">
    <property type="entry name" value="Cbl-bd_cap"/>
</dbReference>